<proteinExistence type="predicted"/>
<dbReference type="OrthoDB" id="3242031at2759"/>
<dbReference type="InParanoid" id="A0A409XM74"/>
<protein>
    <submittedName>
        <fullName evidence="1">Uncharacterized protein</fullName>
    </submittedName>
</protein>
<dbReference type="EMBL" id="NHYD01001237">
    <property type="protein sequence ID" value="PPQ91834.1"/>
    <property type="molecule type" value="Genomic_DNA"/>
</dbReference>
<gene>
    <name evidence="1" type="ORF">CVT25_000288</name>
</gene>
<organism evidence="1 2">
    <name type="scientific">Psilocybe cyanescens</name>
    <dbReference type="NCBI Taxonomy" id="93625"/>
    <lineage>
        <taxon>Eukaryota</taxon>
        <taxon>Fungi</taxon>
        <taxon>Dikarya</taxon>
        <taxon>Basidiomycota</taxon>
        <taxon>Agaricomycotina</taxon>
        <taxon>Agaricomycetes</taxon>
        <taxon>Agaricomycetidae</taxon>
        <taxon>Agaricales</taxon>
        <taxon>Agaricineae</taxon>
        <taxon>Strophariaceae</taxon>
        <taxon>Psilocybe</taxon>
    </lineage>
</organism>
<evidence type="ECO:0000313" key="2">
    <source>
        <dbReference type="Proteomes" id="UP000283269"/>
    </source>
</evidence>
<keyword evidence="2" id="KW-1185">Reference proteome</keyword>
<comment type="caution">
    <text evidence="1">The sequence shown here is derived from an EMBL/GenBank/DDBJ whole genome shotgun (WGS) entry which is preliminary data.</text>
</comment>
<reference evidence="1 2" key="1">
    <citation type="journal article" date="2018" name="Evol. Lett.">
        <title>Horizontal gene cluster transfer increased hallucinogenic mushroom diversity.</title>
        <authorList>
            <person name="Reynolds H.T."/>
            <person name="Vijayakumar V."/>
            <person name="Gluck-Thaler E."/>
            <person name="Korotkin H.B."/>
            <person name="Matheny P.B."/>
            <person name="Slot J.C."/>
        </authorList>
    </citation>
    <scope>NUCLEOTIDE SEQUENCE [LARGE SCALE GENOMIC DNA]</scope>
    <source>
        <strain evidence="1 2">2631</strain>
    </source>
</reference>
<name>A0A409XM74_PSICY</name>
<dbReference type="AlphaFoldDB" id="A0A409XM74"/>
<dbReference type="Proteomes" id="UP000283269">
    <property type="component" value="Unassembled WGS sequence"/>
</dbReference>
<evidence type="ECO:0000313" key="1">
    <source>
        <dbReference type="EMBL" id="PPQ91834.1"/>
    </source>
</evidence>
<accession>A0A409XM74</accession>
<sequence length="197" mass="22085">MATRYGLPFFLEDKTGRLDGSEFVDLHDRTRLVYRRKSRDATRIVYGIFDITLGTYEAFHVPVVTLCFGADNSLGSVCYAPGVGVIGGTREGEEKWMQMAKYLSQVNIFAGSKLRRFFASDGNEYRWGYKLAEGNEWTCTNSSGTIVSHYNLKSPGEPPYYGSSGCMLTVEEDYGHLACEMLATVMIMRHIVAHDLS</sequence>